<keyword evidence="6" id="KW-1185">Reference proteome</keyword>
<proteinExistence type="predicted"/>
<dbReference type="PANTHER" id="PTHR24171:SF8">
    <property type="entry name" value="BRCA1-ASSOCIATED RING DOMAIN PROTEIN 1"/>
    <property type="match status" value="1"/>
</dbReference>
<feature type="compositionally biased region" description="Basic and acidic residues" evidence="4">
    <location>
        <begin position="273"/>
        <end position="289"/>
    </location>
</feature>
<evidence type="ECO:0000313" key="6">
    <source>
        <dbReference type="Proteomes" id="UP000801864"/>
    </source>
</evidence>
<dbReference type="Proteomes" id="UP000801864">
    <property type="component" value="Unassembled WGS sequence"/>
</dbReference>
<gene>
    <name evidence="5" type="ORF">CFAM422_010586</name>
</gene>
<sequence>MARFKRNRAHQPQPRPAKPTAVPKPTKVSRPIAVSKPTAVSKSTAASSLCSLPPELFDRILSEVTSGSDLNSLSRCSHGLYWAVSDFLYTKTLGKEMPHKGVCDDECGDECDDALALFFVHAVRHDSGNLIKWLIFREHGSRLRGLFPWNENFTYLHYALLQDAPKVAIQLLKHGAELNENEALYPDLQHLYLALPQLLSNRIGSFDGPLRIACSYALPRIAEYLLIRGADPNAHSNFGLAAIHIAVRHKLPWSQFELFTLLNQVADKSCESVDKRNDSEENQKGEKDPNNFGGETKSQKMKAQFISTKVQEKDSTFSPWGEPEDTQEKDFKTTQWEARVLQTVEVLLRFGADCNLLALDSCHHQCGPKCWKSFSCAPIDRRVLHFAAASGHTSVVSALVKRKAKVFQADGQGNLPVVHAMAQDHDEIVAFLLKKMERFTRLRSHRGNLIVCETTRSTVLHIACRFGHLTVVKDLIKKGADVNGVDLRGRTPLHEAVGQTAPDLEKRLVETLYLLAENNNANQEIIDYDGRRAGDLGAKHRLGGVRALFEYATMARYDWQRLTEPQMHGRASAVNNVPSPDPSWFVNEEPDIPPPIRHDLAPKKAPIWVKKEGFPSLKAPGAPRKVAEPPLNRKNSVAGPRMVDRPPNRKNSVASLRIVDRPPNKKQSVARPRMALKLLDTVEPVKPTEMAEIEEPTGTEKPIGSEKKGQRGGRKKWNRVSLK</sequence>
<dbReference type="PROSITE" id="PS50297">
    <property type="entry name" value="ANK_REP_REGION"/>
    <property type="match status" value="1"/>
</dbReference>
<keyword evidence="2 3" id="KW-0040">ANK repeat</keyword>
<dbReference type="GO" id="GO:0085020">
    <property type="term" value="P:protein K6-linked ubiquitination"/>
    <property type="evidence" value="ECO:0007669"/>
    <property type="project" value="TreeGrafter"/>
</dbReference>
<dbReference type="InterPro" id="IPR002110">
    <property type="entry name" value="Ankyrin_rpt"/>
</dbReference>
<accession>A0A9P4X760</accession>
<dbReference type="Gene3D" id="1.25.40.20">
    <property type="entry name" value="Ankyrin repeat-containing domain"/>
    <property type="match status" value="3"/>
</dbReference>
<dbReference type="GO" id="GO:0004842">
    <property type="term" value="F:ubiquitin-protein transferase activity"/>
    <property type="evidence" value="ECO:0007669"/>
    <property type="project" value="TreeGrafter"/>
</dbReference>
<reference evidence="5 6" key="1">
    <citation type="submission" date="2018-06" db="EMBL/GenBank/DDBJ databases">
        <title>Genome analysis of cellulolytic fungus Trichoderma lentiforme CFAM-422.</title>
        <authorList>
            <person name="Steindorff A.S."/>
            <person name="Formighieri E.F."/>
            <person name="Midorikawa G.E.O."/>
            <person name="Tamietti M.S."/>
            <person name="Ramos E.Z."/>
            <person name="Silva A.S."/>
            <person name="Bon E.P.S."/>
            <person name="Mendes T.D."/>
            <person name="Damaso M.C.T."/>
            <person name="Favaro L.C.L."/>
        </authorList>
    </citation>
    <scope>NUCLEOTIDE SEQUENCE [LARGE SCALE GENOMIC DNA]</scope>
    <source>
        <strain evidence="5 6">CFAM-422</strain>
    </source>
</reference>
<evidence type="ECO:0000256" key="1">
    <source>
        <dbReference type="ARBA" id="ARBA00022737"/>
    </source>
</evidence>
<dbReference type="SMART" id="SM00248">
    <property type="entry name" value="ANK"/>
    <property type="match status" value="6"/>
</dbReference>
<comment type="caution">
    <text evidence="5">The sequence shown here is derived from an EMBL/GenBank/DDBJ whole genome shotgun (WGS) entry which is preliminary data.</text>
</comment>
<feature type="repeat" description="ANK" evidence="3">
    <location>
        <begin position="151"/>
        <end position="183"/>
    </location>
</feature>
<dbReference type="AlphaFoldDB" id="A0A9P4X760"/>
<evidence type="ECO:0000256" key="3">
    <source>
        <dbReference type="PROSITE-ProRule" id="PRU00023"/>
    </source>
</evidence>
<organism evidence="5 6">
    <name type="scientific">Trichoderma lentiforme</name>
    <dbReference type="NCBI Taxonomy" id="1567552"/>
    <lineage>
        <taxon>Eukaryota</taxon>
        <taxon>Fungi</taxon>
        <taxon>Dikarya</taxon>
        <taxon>Ascomycota</taxon>
        <taxon>Pezizomycotina</taxon>
        <taxon>Sordariomycetes</taxon>
        <taxon>Hypocreomycetidae</taxon>
        <taxon>Hypocreales</taxon>
        <taxon>Hypocreaceae</taxon>
        <taxon>Trichoderma</taxon>
    </lineage>
</organism>
<evidence type="ECO:0000256" key="2">
    <source>
        <dbReference type="ARBA" id="ARBA00023043"/>
    </source>
</evidence>
<dbReference type="InterPro" id="IPR036770">
    <property type="entry name" value="Ankyrin_rpt-contain_sf"/>
</dbReference>
<protein>
    <submittedName>
        <fullName evidence="5">Serine/threonine-protein phosphatase 6 regulatory ankyrin repeat subunit B</fullName>
    </submittedName>
</protein>
<dbReference type="PANTHER" id="PTHR24171">
    <property type="entry name" value="ANKYRIN REPEAT DOMAIN-CONTAINING PROTEIN 39-RELATED"/>
    <property type="match status" value="1"/>
</dbReference>
<evidence type="ECO:0000313" key="5">
    <source>
        <dbReference type="EMBL" id="KAF3062559.1"/>
    </source>
</evidence>
<feature type="compositionally biased region" description="Basic residues" evidence="4">
    <location>
        <begin position="710"/>
        <end position="723"/>
    </location>
</feature>
<name>A0A9P4X760_9HYPO</name>
<dbReference type="SUPFAM" id="SSF48403">
    <property type="entry name" value="Ankyrin repeat"/>
    <property type="match status" value="2"/>
</dbReference>
<keyword evidence="1" id="KW-0677">Repeat</keyword>
<dbReference type="PROSITE" id="PS50088">
    <property type="entry name" value="ANK_REPEAT"/>
    <property type="match status" value="2"/>
</dbReference>
<evidence type="ECO:0000256" key="4">
    <source>
        <dbReference type="SAM" id="MobiDB-lite"/>
    </source>
</evidence>
<feature type="region of interest" description="Disordered" evidence="4">
    <location>
        <begin position="1"/>
        <end position="30"/>
    </location>
</feature>
<feature type="repeat" description="ANK" evidence="3">
    <location>
        <begin position="455"/>
        <end position="487"/>
    </location>
</feature>
<feature type="region of interest" description="Disordered" evidence="4">
    <location>
        <begin position="619"/>
        <end position="723"/>
    </location>
</feature>
<dbReference type="EMBL" id="QLNT01000021">
    <property type="protein sequence ID" value="KAF3062559.1"/>
    <property type="molecule type" value="Genomic_DNA"/>
</dbReference>
<dbReference type="Pfam" id="PF12796">
    <property type="entry name" value="Ank_2"/>
    <property type="match status" value="2"/>
</dbReference>
<feature type="compositionally biased region" description="Low complexity" evidence="4">
    <location>
        <begin position="18"/>
        <end position="28"/>
    </location>
</feature>
<feature type="region of interest" description="Disordered" evidence="4">
    <location>
        <begin position="273"/>
        <end position="298"/>
    </location>
</feature>